<name>A0A1I6N0C4_9BACT</name>
<keyword evidence="2" id="KW-0812">Transmembrane</keyword>
<keyword evidence="2" id="KW-0472">Membrane</keyword>
<feature type="region of interest" description="Disordered" evidence="1">
    <location>
        <begin position="203"/>
        <end position="225"/>
    </location>
</feature>
<evidence type="ECO:0000256" key="2">
    <source>
        <dbReference type="SAM" id="Phobius"/>
    </source>
</evidence>
<protein>
    <recommendedName>
        <fullName evidence="5">Type IV pilus assembly protein PilO</fullName>
    </recommendedName>
</protein>
<dbReference type="RefSeq" id="WP_175529167.1">
    <property type="nucleotide sequence ID" value="NZ_FOZL01000002.1"/>
</dbReference>
<organism evidence="3 4">
    <name type="scientific">Granulicella pectinivorans</name>
    <dbReference type="NCBI Taxonomy" id="474950"/>
    <lineage>
        <taxon>Bacteria</taxon>
        <taxon>Pseudomonadati</taxon>
        <taxon>Acidobacteriota</taxon>
        <taxon>Terriglobia</taxon>
        <taxon>Terriglobales</taxon>
        <taxon>Acidobacteriaceae</taxon>
        <taxon>Granulicella</taxon>
    </lineage>
</organism>
<accession>A0A1I6N0C4</accession>
<evidence type="ECO:0000313" key="3">
    <source>
        <dbReference type="EMBL" id="SFS21238.1"/>
    </source>
</evidence>
<evidence type="ECO:0008006" key="5">
    <source>
        <dbReference type="Google" id="ProtNLM"/>
    </source>
</evidence>
<dbReference type="AlphaFoldDB" id="A0A1I6N0C4"/>
<dbReference type="STRING" id="474950.SAMN05421771_4104"/>
<proteinExistence type="predicted"/>
<feature type="transmembrane region" description="Helical" evidence="2">
    <location>
        <begin position="25"/>
        <end position="47"/>
    </location>
</feature>
<dbReference type="Proteomes" id="UP000199024">
    <property type="component" value="Unassembled WGS sequence"/>
</dbReference>
<dbReference type="Gene3D" id="3.30.70.60">
    <property type="match status" value="1"/>
</dbReference>
<evidence type="ECO:0000313" key="4">
    <source>
        <dbReference type="Proteomes" id="UP000199024"/>
    </source>
</evidence>
<dbReference type="InterPro" id="IPR014717">
    <property type="entry name" value="Transl_elong_EF1B/ribsomal_bS6"/>
</dbReference>
<reference evidence="3 4" key="1">
    <citation type="submission" date="2016-10" db="EMBL/GenBank/DDBJ databases">
        <authorList>
            <person name="de Groot N.N."/>
        </authorList>
    </citation>
    <scope>NUCLEOTIDE SEQUENCE [LARGE SCALE GENOMIC DNA]</scope>
    <source>
        <strain evidence="3 4">DSM 21001</strain>
    </source>
</reference>
<sequence>MSVTLEMAARGASARKIAEQARRAVTVLNLHFAGVALLALVNLYLIVHMGLSYQQAHSQNDDAVAQQKVLLTTAQLGALPLEGLDTKLMEATGEADTFYKKRLPSAYSQMLTELGELSSKGHVKLSGVQYGQAPVLEGSSGELTQVMMDANLTGDYRSLVTFINALERDRMFFLVNAIALNGAQSGTVNLRLRLTTYLRPKSPDEAKEAVKQQAATVKATTGGAR</sequence>
<gene>
    <name evidence="3" type="ORF">SAMN05421771_4104</name>
</gene>
<dbReference type="EMBL" id="FOZL01000002">
    <property type="protein sequence ID" value="SFS21238.1"/>
    <property type="molecule type" value="Genomic_DNA"/>
</dbReference>
<evidence type="ECO:0000256" key="1">
    <source>
        <dbReference type="SAM" id="MobiDB-lite"/>
    </source>
</evidence>
<keyword evidence="4" id="KW-1185">Reference proteome</keyword>
<keyword evidence="2" id="KW-1133">Transmembrane helix</keyword>